<dbReference type="Pfam" id="PF01494">
    <property type="entry name" value="FAD_binding_3"/>
    <property type="match status" value="1"/>
</dbReference>
<dbReference type="GO" id="GO:0071949">
    <property type="term" value="F:FAD binding"/>
    <property type="evidence" value="ECO:0007669"/>
    <property type="project" value="InterPro"/>
</dbReference>
<evidence type="ECO:0000313" key="6">
    <source>
        <dbReference type="EMBL" id="KDR80864.1"/>
    </source>
</evidence>
<evidence type="ECO:0000256" key="3">
    <source>
        <dbReference type="ARBA" id="ARBA00022827"/>
    </source>
</evidence>
<evidence type="ECO:0000256" key="1">
    <source>
        <dbReference type="ARBA" id="ARBA00001974"/>
    </source>
</evidence>
<accession>A0A067TLT3</accession>
<dbReference type="SUPFAM" id="SSF51905">
    <property type="entry name" value="FAD/NAD(P)-binding domain"/>
    <property type="match status" value="1"/>
</dbReference>
<dbReference type="STRING" id="685588.A0A067TLT3"/>
<dbReference type="Gene3D" id="3.50.50.60">
    <property type="entry name" value="FAD/NAD(P)-binding domain"/>
    <property type="match status" value="1"/>
</dbReference>
<keyword evidence="7" id="KW-1185">Reference proteome</keyword>
<dbReference type="OrthoDB" id="2690153at2759"/>
<dbReference type="AlphaFoldDB" id="A0A067TLT3"/>
<evidence type="ECO:0000259" key="5">
    <source>
        <dbReference type="Pfam" id="PF01494"/>
    </source>
</evidence>
<evidence type="ECO:0000256" key="2">
    <source>
        <dbReference type="ARBA" id="ARBA00022630"/>
    </source>
</evidence>
<gene>
    <name evidence="6" type="ORF">GALMADRAFT_135956</name>
</gene>
<keyword evidence="2" id="KW-0285">Flavoprotein</keyword>
<protein>
    <recommendedName>
        <fullName evidence="5">FAD-binding domain-containing protein</fullName>
    </recommendedName>
</protein>
<dbReference type="InterPro" id="IPR002938">
    <property type="entry name" value="FAD-bd"/>
</dbReference>
<dbReference type="EMBL" id="KL142371">
    <property type="protein sequence ID" value="KDR80864.1"/>
    <property type="molecule type" value="Genomic_DNA"/>
</dbReference>
<dbReference type="PANTHER" id="PTHR43004:SF19">
    <property type="entry name" value="BINDING MONOOXYGENASE, PUTATIVE (JCVI)-RELATED"/>
    <property type="match status" value="1"/>
</dbReference>
<evidence type="ECO:0000313" key="7">
    <source>
        <dbReference type="Proteomes" id="UP000027222"/>
    </source>
</evidence>
<dbReference type="PRINTS" id="PR00420">
    <property type="entry name" value="RNGMNOXGNASE"/>
</dbReference>
<sequence>MATNPILITGAGPSGLVLALSLAKHGVPVRVIDKEPIPRLGERGSGIMPRSFELHKLLGTLPDYLKAAKPAPLTRQYDPTDGHKIVKTSALVPVLEPTPQIPFINPLMLGQCHQEAIYRSHLEKVGVLSNLIARQVDGKEIIEEMKTPWLIGTDGARSVVRKTLGLDFLGETRDGDDIFMGDIRIKGEQRQFWDRWGSPATKMTFLRPSGRDDGVLQFLIAGRNVDLSKIMESRETIIEEFYEISGRRDIIFEDLIWTSRYRQVSMEVRVGRVLVGGDAAHVHSPVGAQGLNSSIQDSFNLGWKLALVQKGYAPSSLLNTYAEERLPVIAEMLGKTTELLNQVMNTGGDARRGGDMGQLGVNYRGSSIVYEDDVEVATVKGVSYNADSETAARPGDRAVGAPGLIDTQDEDKIVTLHDILSPSRHTILVFGIADADHSGLSEVIKKYPAGTIRTVLMLPKGTEATSSANAAGLFDQVLVDGEGHAYSGYHVTELSIAVIRPDGVVGARVRGATGVEKYLKGIFL</sequence>
<dbReference type="InterPro" id="IPR050641">
    <property type="entry name" value="RIFMO-like"/>
</dbReference>
<keyword evidence="3" id="KW-0274">FAD</keyword>
<dbReference type="GO" id="GO:0016709">
    <property type="term" value="F:oxidoreductase activity, acting on paired donors, with incorporation or reduction of molecular oxygen, NAD(P)H as one donor, and incorporation of one atom of oxygen"/>
    <property type="evidence" value="ECO:0007669"/>
    <property type="project" value="UniProtKB-ARBA"/>
</dbReference>
<feature type="domain" description="FAD-binding" evidence="5">
    <location>
        <begin position="5"/>
        <end position="333"/>
    </location>
</feature>
<dbReference type="Gene3D" id="3.40.30.120">
    <property type="match status" value="1"/>
</dbReference>
<proteinExistence type="predicted"/>
<reference evidence="7" key="1">
    <citation type="journal article" date="2014" name="Proc. Natl. Acad. Sci. U.S.A.">
        <title>Extensive sampling of basidiomycete genomes demonstrates inadequacy of the white-rot/brown-rot paradigm for wood decay fungi.</title>
        <authorList>
            <person name="Riley R."/>
            <person name="Salamov A.A."/>
            <person name="Brown D.W."/>
            <person name="Nagy L.G."/>
            <person name="Floudas D."/>
            <person name="Held B.W."/>
            <person name="Levasseur A."/>
            <person name="Lombard V."/>
            <person name="Morin E."/>
            <person name="Otillar R."/>
            <person name="Lindquist E.A."/>
            <person name="Sun H."/>
            <person name="LaButti K.M."/>
            <person name="Schmutz J."/>
            <person name="Jabbour D."/>
            <person name="Luo H."/>
            <person name="Baker S.E."/>
            <person name="Pisabarro A.G."/>
            <person name="Walton J.D."/>
            <person name="Blanchette R.A."/>
            <person name="Henrissat B."/>
            <person name="Martin F."/>
            <person name="Cullen D."/>
            <person name="Hibbett D.S."/>
            <person name="Grigoriev I.V."/>
        </authorList>
    </citation>
    <scope>NUCLEOTIDE SEQUENCE [LARGE SCALE GENOMIC DNA]</scope>
    <source>
        <strain evidence="7">CBS 339.88</strain>
    </source>
</reference>
<name>A0A067TLT3_GALM3</name>
<dbReference type="Proteomes" id="UP000027222">
    <property type="component" value="Unassembled WGS sequence"/>
</dbReference>
<dbReference type="InterPro" id="IPR036188">
    <property type="entry name" value="FAD/NAD-bd_sf"/>
</dbReference>
<evidence type="ECO:0000256" key="4">
    <source>
        <dbReference type="ARBA" id="ARBA00023002"/>
    </source>
</evidence>
<comment type="cofactor">
    <cofactor evidence="1">
        <name>FAD</name>
        <dbReference type="ChEBI" id="CHEBI:57692"/>
    </cofactor>
</comment>
<dbReference type="Gene3D" id="3.30.70.2450">
    <property type="match status" value="1"/>
</dbReference>
<organism evidence="6 7">
    <name type="scientific">Galerina marginata (strain CBS 339.88)</name>
    <dbReference type="NCBI Taxonomy" id="685588"/>
    <lineage>
        <taxon>Eukaryota</taxon>
        <taxon>Fungi</taxon>
        <taxon>Dikarya</taxon>
        <taxon>Basidiomycota</taxon>
        <taxon>Agaricomycotina</taxon>
        <taxon>Agaricomycetes</taxon>
        <taxon>Agaricomycetidae</taxon>
        <taxon>Agaricales</taxon>
        <taxon>Agaricineae</taxon>
        <taxon>Strophariaceae</taxon>
        <taxon>Galerina</taxon>
    </lineage>
</organism>
<dbReference type="PANTHER" id="PTHR43004">
    <property type="entry name" value="TRK SYSTEM POTASSIUM UPTAKE PROTEIN"/>
    <property type="match status" value="1"/>
</dbReference>
<keyword evidence="4" id="KW-0560">Oxidoreductase</keyword>
<dbReference type="HOGENOM" id="CLU_009665_20_3_1"/>